<dbReference type="EMBL" id="QUSF01003000">
    <property type="protein sequence ID" value="RLV63361.1"/>
    <property type="molecule type" value="Genomic_DNA"/>
</dbReference>
<evidence type="ECO:0000256" key="1">
    <source>
        <dbReference type="SAM" id="MobiDB-lite"/>
    </source>
</evidence>
<reference evidence="3" key="2">
    <citation type="submission" date="2018-08" db="EMBL/GenBank/DDBJ databases">
        <authorList>
            <person name="Sabatino S.J."/>
        </authorList>
    </citation>
    <scope>NUCLEOTIDE SEQUENCE</scope>
    <source>
        <strain evidence="3">Red01</strain>
        <tissue evidence="3">Muscle</tissue>
    </source>
</reference>
<dbReference type="EMBL" id="QUSF01003001">
    <property type="protein sequence ID" value="RLV63359.1"/>
    <property type="molecule type" value="Genomic_DNA"/>
</dbReference>
<evidence type="ECO:0000313" key="4">
    <source>
        <dbReference type="Proteomes" id="UP000276834"/>
    </source>
</evidence>
<name>A0A3L8Q7R3_CHLGU</name>
<evidence type="ECO:0000313" key="3">
    <source>
        <dbReference type="EMBL" id="RLV63361.1"/>
    </source>
</evidence>
<feature type="region of interest" description="Disordered" evidence="1">
    <location>
        <begin position="47"/>
        <end position="128"/>
    </location>
</feature>
<reference evidence="3 4" key="1">
    <citation type="journal article" date="2018" name="Proc. R. Soc. B">
        <title>A non-coding region near Follistatin controls head colour polymorphism in the Gouldian finch.</title>
        <authorList>
            <person name="Toomey M.B."/>
            <person name="Marques C.I."/>
            <person name="Andrade P."/>
            <person name="Araujo P.M."/>
            <person name="Sabatino S."/>
            <person name="Gazda M.A."/>
            <person name="Afonso S."/>
            <person name="Lopes R.J."/>
            <person name="Corbo J.C."/>
            <person name="Carneiro M."/>
        </authorList>
    </citation>
    <scope>NUCLEOTIDE SEQUENCE [LARGE SCALE GENOMIC DNA]</scope>
    <source>
        <strain evidence="3">Red01</strain>
        <tissue evidence="3">Muscle</tissue>
    </source>
</reference>
<accession>A0A3L8Q7R3</accession>
<comment type="caution">
    <text evidence="3">The sequence shown here is derived from an EMBL/GenBank/DDBJ whole genome shotgun (WGS) entry which is preliminary data.</text>
</comment>
<evidence type="ECO:0000313" key="2">
    <source>
        <dbReference type="EMBL" id="RLV63359.1"/>
    </source>
</evidence>
<feature type="region of interest" description="Disordered" evidence="1">
    <location>
        <begin position="18"/>
        <end position="37"/>
    </location>
</feature>
<keyword evidence="4" id="KW-1185">Reference proteome</keyword>
<feature type="compositionally biased region" description="Gly residues" evidence="1">
    <location>
        <begin position="18"/>
        <end position="32"/>
    </location>
</feature>
<dbReference type="Proteomes" id="UP000276834">
    <property type="component" value="Unassembled WGS sequence"/>
</dbReference>
<gene>
    <name evidence="3" type="ORF">DV515_00018350</name>
    <name evidence="2" type="ORF">DV515_00018353</name>
</gene>
<dbReference type="AlphaFoldDB" id="A0A3L8Q7R3"/>
<protein>
    <submittedName>
        <fullName evidence="3">Uncharacterized protein</fullName>
    </submittedName>
</protein>
<organism evidence="3 4">
    <name type="scientific">Chloebia gouldiae</name>
    <name type="common">Gouldian finch</name>
    <name type="synonym">Erythrura gouldiae</name>
    <dbReference type="NCBI Taxonomy" id="44316"/>
    <lineage>
        <taxon>Eukaryota</taxon>
        <taxon>Metazoa</taxon>
        <taxon>Chordata</taxon>
        <taxon>Craniata</taxon>
        <taxon>Vertebrata</taxon>
        <taxon>Euteleostomi</taxon>
        <taxon>Archelosauria</taxon>
        <taxon>Archosauria</taxon>
        <taxon>Dinosauria</taxon>
        <taxon>Saurischia</taxon>
        <taxon>Theropoda</taxon>
        <taxon>Coelurosauria</taxon>
        <taxon>Aves</taxon>
        <taxon>Neognathae</taxon>
        <taxon>Neoaves</taxon>
        <taxon>Telluraves</taxon>
        <taxon>Australaves</taxon>
        <taxon>Passeriformes</taxon>
        <taxon>Passeroidea</taxon>
        <taxon>Passeridae</taxon>
        <taxon>Chloebia</taxon>
    </lineage>
</organism>
<proteinExistence type="predicted"/>
<sequence>MCRCRGICQWKGGFADGKGGFAGREAGRGSGRAGAVRGSLSPLWALASRRGRRGRGERSGGSGAVGAELLQSPMPAGHRCPDVPPVSPCATRRASPCPQLAPGLSRESAAEQQPRCPKDGLGALAGDR</sequence>